<proteinExistence type="predicted"/>
<name>A0A3M2ISH2_9CELL</name>
<sequence length="70" mass="7435">LDAAHRLLVDLLGDRGEAVETVLRDRLAEHAAAQAGRERDAAAAVLDRPELAPDAASTLRLRLAVIKGLT</sequence>
<gene>
    <name evidence="1" type="ORF">EBM89_20530</name>
</gene>
<dbReference type="EMBL" id="RFFI01000241">
    <property type="protein sequence ID" value="RMI01338.1"/>
    <property type="molecule type" value="Genomic_DNA"/>
</dbReference>
<comment type="caution">
    <text evidence="1">The sequence shown here is derived from an EMBL/GenBank/DDBJ whole genome shotgun (WGS) entry which is preliminary data.</text>
</comment>
<accession>A0A3M2ISH2</accession>
<dbReference type="Proteomes" id="UP000269289">
    <property type="component" value="Unassembled WGS sequence"/>
</dbReference>
<organism evidence="1 2">
    <name type="scientific">Cellulomonas triticagri</name>
    <dbReference type="NCBI Taxonomy" id="2483352"/>
    <lineage>
        <taxon>Bacteria</taxon>
        <taxon>Bacillati</taxon>
        <taxon>Actinomycetota</taxon>
        <taxon>Actinomycetes</taxon>
        <taxon>Micrococcales</taxon>
        <taxon>Cellulomonadaceae</taxon>
        <taxon>Cellulomonas</taxon>
    </lineage>
</organism>
<keyword evidence="2" id="KW-1185">Reference proteome</keyword>
<evidence type="ECO:0000313" key="1">
    <source>
        <dbReference type="EMBL" id="RMI01338.1"/>
    </source>
</evidence>
<reference evidence="1 2" key="1">
    <citation type="submission" date="2018-10" db="EMBL/GenBank/DDBJ databases">
        <title>Isolation, diversity and antifungal activity of actinobacteria from wheat.</title>
        <authorList>
            <person name="Han C."/>
        </authorList>
    </citation>
    <scope>NUCLEOTIDE SEQUENCE [LARGE SCALE GENOMIC DNA]</scope>
    <source>
        <strain evidence="1 2">NEAU-YY56</strain>
    </source>
</reference>
<protein>
    <submittedName>
        <fullName evidence="1">Uncharacterized protein</fullName>
    </submittedName>
</protein>
<feature type="non-terminal residue" evidence="1">
    <location>
        <position position="1"/>
    </location>
</feature>
<evidence type="ECO:0000313" key="2">
    <source>
        <dbReference type="Proteomes" id="UP000269289"/>
    </source>
</evidence>
<dbReference type="AlphaFoldDB" id="A0A3M2ISH2"/>